<evidence type="ECO:0000256" key="4">
    <source>
        <dbReference type="SAM" id="Coils"/>
    </source>
</evidence>
<dbReference type="EMBL" id="JASUXU010000008">
    <property type="protein sequence ID" value="KAK0325084.1"/>
    <property type="molecule type" value="Genomic_DNA"/>
</dbReference>
<gene>
    <name evidence="6" type="primary">MRF1_1</name>
    <name evidence="6" type="ORF">LTR82_004070</name>
    <name evidence="7" type="ORF">LTR91_003045</name>
</gene>
<sequence>MSATPWVCLRCLRRSAIRQRTIARYQSTVSVANNISPALLSRARTIAEEHATLTKKLATEYDATAAKRLGELQSTSSAVKQYDKASSALEELQSLLRSSDKELRDLAEDDVEPTRESIVNASAELRSSLVPVHPFAHLPCLIEIRPGAGGDEAALFAGDLVRMYEGYCVQAGLRSALLKYETAEGMAGTGGSHVQEAILEVDSPGAYGMLRSEAGVHRVQRVPATESKGRTHTSAASVLVLPSIVAEGGADMGESSFNDPKSDYYVDPKDVNIDVMRASGAGGQHVNRTESAVRLTHTPTNTVVAMQESRSQLENREKAWRLLRSRIAQQRRDVREEELARLRRGAGAGKAGRENKVRTYNWGQQRVSDHRSGIDVRNLDDVMAGGDALERVMASVRAWMAEQEVLSLVAEDEGRSSSSFGMPTLLLLLRMIAGAASAATTAESVDVVTTTHIQTVTCPARTSVATTTSPQYPTPGELATYGGIPVSSARQIPRAVFTNGCGDAITISLSSESTYTPRTFGYQPATSSSSSSSMPTGPLLGPAMLNVTAAEMCITTWGGVQDDNSVAPGCGAIFDHLTKCFDSLGPWTDPYKTTQSTSFQACLCATNATSPFTTDSTLWRNFVGCSSCLVTFGAGISLETLAQEFQSIEDFCRSQNPLAYLALANFESWLATLNKGVTLTTPPLTGSITQLAALSAAFTTTPPLANLAYGASAPFDGTLAGVTPELMTQTITVQPSGTATGSASVKELTMLVDWVATASATGAAGSSHDPLSASASAASVAASDLQSALRSVSTIGQGGPSQQCHGKCPGSAGAQMSAVSTLAWACVVLWGSILVVSAAG</sequence>
<dbReference type="Gene3D" id="6.10.140.1950">
    <property type="match status" value="1"/>
</dbReference>
<reference evidence="7" key="2">
    <citation type="submission" date="2023-06" db="EMBL/GenBank/DDBJ databases">
        <title>Black Yeasts Isolated from many extreme environments.</title>
        <authorList>
            <person name="Coleine C."/>
            <person name="Stajich J.E."/>
            <person name="Selbmann L."/>
        </authorList>
    </citation>
    <scope>NUCLEOTIDE SEQUENCE</scope>
    <source>
        <strain evidence="7">CCFEE 5200</strain>
    </source>
</reference>
<evidence type="ECO:0000256" key="1">
    <source>
        <dbReference type="ARBA" id="ARBA00010835"/>
    </source>
</evidence>
<dbReference type="GO" id="GO:0005739">
    <property type="term" value="C:mitochondrion"/>
    <property type="evidence" value="ECO:0007669"/>
    <property type="project" value="UniProtKB-ARBA"/>
</dbReference>
<keyword evidence="9" id="KW-1185">Reference proteome</keyword>
<keyword evidence="2" id="KW-0488">Methylation</keyword>
<name>A0AAN6FZJ6_9PEZI</name>
<dbReference type="PANTHER" id="PTHR43804:SF7">
    <property type="entry name" value="LD18447P"/>
    <property type="match status" value="1"/>
</dbReference>
<proteinExistence type="inferred from homology"/>
<accession>A0AAN6FZJ6</accession>
<dbReference type="InterPro" id="IPR005139">
    <property type="entry name" value="PCRF"/>
</dbReference>
<dbReference type="EMBL" id="JAUJLE010000015">
    <property type="protein sequence ID" value="KAK1008686.1"/>
    <property type="molecule type" value="Genomic_DNA"/>
</dbReference>
<dbReference type="InterPro" id="IPR045853">
    <property type="entry name" value="Pep_chain_release_fac_I_sf"/>
</dbReference>
<dbReference type="Proteomes" id="UP001168146">
    <property type="component" value="Unassembled WGS sequence"/>
</dbReference>
<dbReference type="Proteomes" id="UP001175353">
    <property type="component" value="Unassembled WGS sequence"/>
</dbReference>
<feature type="coiled-coil region" evidence="4">
    <location>
        <begin position="82"/>
        <end position="109"/>
    </location>
</feature>
<comment type="caution">
    <text evidence="6">The sequence shown here is derived from an EMBL/GenBank/DDBJ whole genome shotgun (WGS) entry which is preliminary data.</text>
</comment>
<dbReference type="Gene3D" id="3.30.160.20">
    <property type="match status" value="1"/>
</dbReference>
<organism evidence="6 8">
    <name type="scientific">Friedmanniomyces endolithicus</name>
    <dbReference type="NCBI Taxonomy" id="329885"/>
    <lineage>
        <taxon>Eukaryota</taxon>
        <taxon>Fungi</taxon>
        <taxon>Dikarya</taxon>
        <taxon>Ascomycota</taxon>
        <taxon>Pezizomycotina</taxon>
        <taxon>Dothideomycetes</taxon>
        <taxon>Dothideomycetidae</taxon>
        <taxon>Mycosphaerellales</taxon>
        <taxon>Teratosphaeriaceae</taxon>
        <taxon>Friedmanniomyces</taxon>
    </lineage>
</organism>
<evidence type="ECO:0000259" key="5">
    <source>
        <dbReference type="PROSITE" id="PS00745"/>
    </source>
</evidence>
<dbReference type="Pfam" id="PF03462">
    <property type="entry name" value="PCRF"/>
    <property type="match status" value="1"/>
</dbReference>
<dbReference type="GO" id="GO:0003747">
    <property type="term" value="F:translation release factor activity"/>
    <property type="evidence" value="ECO:0007669"/>
    <property type="project" value="InterPro"/>
</dbReference>
<evidence type="ECO:0000313" key="9">
    <source>
        <dbReference type="Proteomes" id="UP001175353"/>
    </source>
</evidence>
<reference evidence="6" key="1">
    <citation type="submission" date="2021-12" db="EMBL/GenBank/DDBJ databases">
        <title>Black yeast isolated from Biological Soil Crust.</title>
        <authorList>
            <person name="Kurbessoian T."/>
        </authorList>
    </citation>
    <scope>NUCLEOTIDE SEQUENCE</scope>
    <source>
        <strain evidence="6">CCFEE 5208</strain>
    </source>
</reference>
<dbReference type="AlphaFoldDB" id="A0AAN6FZJ6"/>
<evidence type="ECO:0000256" key="2">
    <source>
        <dbReference type="ARBA" id="ARBA00022481"/>
    </source>
</evidence>
<dbReference type="PROSITE" id="PS00745">
    <property type="entry name" value="RF_PROK_I"/>
    <property type="match status" value="1"/>
</dbReference>
<protein>
    <submittedName>
        <fullName evidence="6">Peptide chain release factor 1, mitochondrial</fullName>
    </submittedName>
</protein>
<evidence type="ECO:0000313" key="7">
    <source>
        <dbReference type="EMBL" id="KAK1008686.1"/>
    </source>
</evidence>
<dbReference type="InterPro" id="IPR000352">
    <property type="entry name" value="Pep_chain_release_fac_I"/>
</dbReference>
<dbReference type="SMART" id="SM00937">
    <property type="entry name" value="PCRF"/>
    <property type="match status" value="1"/>
</dbReference>
<keyword evidence="4" id="KW-0175">Coiled coil</keyword>
<dbReference type="PANTHER" id="PTHR43804">
    <property type="entry name" value="LD18447P"/>
    <property type="match status" value="1"/>
</dbReference>
<keyword evidence="3" id="KW-0648">Protein biosynthesis</keyword>
<dbReference type="SUPFAM" id="SSF75620">
    <property type="entry name" value="Release factor"/>
    <property type="match status" value="1"/>
</dbReference>
<comment type="similarity">
    <text evidence="1">Belongs to the prokaryotic/mitochondrial release factor family.</text>
</comment>
<dbReference type="GO" id="GO:0032543">
    <property type="term" value="P:mitochondrial translation"/>
    <property type="evidence" value="ECO:0007669"/>
    <property type="project" value="UniProtKB-ARBA"/>
</dbReference>
<feature type="domain" description="Prokaryotic-type class I peptide chain release factors" evidence="5">
    <location>
        <begin position="277"/>
        <end position="293"/>
    </location>
</feature>
<evidence type="ECO:0000256" key="3">
    <source>
        <dbReference type="ARBA" id="ARBA00022917"/>
    </source>
</evidence>
<dbReference type="Gene3D" id="3.30.70.1660">
    <property type="match status" value="1"/>
</dbReference>
<dbReference type="FunFam" id="3.30.160.20:FF:000004">
    <property type="entry name" value="Peptide chain release factor 1"/>
    <property type="match status" value="1"/>
</dbReference>
<evidence type="ECO:0000313" key="8">
    <source>
        <dbReference type="Proteomes" id="UP001168146"/>
    </source>
</evidence>
<evidence type="ECO:0000313" key="6">
    <source>
        <dbReference type="EMBL" id="KAK0325084.1"/>
    </source>
</evidence>
<dbReference type="InterPro" id="IPR050057">
    <property type="entry name" value="Prokaryotic/Mito_RF"/>
</dbReference>
<dbReference type="Pfam" id="PF00472">
    <property type="entry name" value="RF-1"/>
    <property type="match status" value="1"/>
</dbReference>